<organism evidence="2 3">
    <name type="scientific">Papaver somniferum</name>
    <name type="common">Opium poppy</name>
    <dbReference type="NCBI Taxonomy" id="3469"/>
    <lineage>
        <taxon>Eukaryota</taxon>
        <taxon>Viridiplantae</taxon>
        <taxon>Streptophyta</taxon>
        <taxon>Embryophyta</taxon>
        <taxon>Tracheophyta</taxon>
        <taxon>Spermatophyta</taxon>
        <taxon>Magnoliopsida</taxon>
        <taxon>Ranunculales</taxon>
        <taxon>Papaveraceae</taxon>
        <taxon>Papaveroideae</taxon>
        <taxon>Papaver</taxon>
    </lineage>
</organism>
<reference evidence="2 3" key="1">
    <citation type="journal article" date="2018" name="Science">
        <title>The opium poppy genome and morphinan production.</title>
        <authorList>
            <person name="Guo L."/>
            <person name="Winzer T."/>
            <person name="Yang X."/>
            <person name="Li Y."/>
            <person name="Ning Z."/>
            <person name="He Z."/>
            <person name="Teodor R."/>
            <person name="Lu Y."/>
            <person name="Bowser T.A."/>
            <person name="Graham I.A."/>
            <person name="Ye K."/>
        </authorList>
    </citation>
    <scope>NUCLEOTIDE SEQUENCE [LARGE SCALE GENOMIC DNA]</scope>
    <source>
        <strain evidence="3">cv. HN1</strain>
        <tissue evidence="2">Leaves</tissue>
    </source>
</reference>
<evidence type="ECO:0000313" key="2">
    <source>
        <dbReference type="EMBL" id="RZC69753.1"/>
    </source>
</evidence>
<accession>A0A4Y7K8U1</accession>
<dbReference type="Gramene" id="RZC69753">
    <property type="protein sequence ID" value="RZC69753"/>
    <property type="gene ID" value="C5167_032881"/>
</dbReference>
<sequence length="73" mass="7857">MSVDWRVFSLGSLCLILPLPLYSTKGSFGCGSPSSSSTTRYSMKFLSQADMPVSDWIAEVILCGIGSCSELNK</sequence>
<dbReference type="Proteomes" id="UP000316621">
    <property type="component" value="Chromosome 7"/>
</dbReference>
<evidence type="ECO:0000313" key="3">
    <source>
        <dbReference type="Proteomes" id="UP000316621"/>
    </source>
</evidence>
<dbReference type="AlphaFoldDB" id="A0A4Y7K8U1"/>
<evidence type="ECO:0008006" key="4">
    <source>
        <dbReference type="Google" id="ProtNLM"/>
    </source>
</evidence>
<feature type="chain" id="PRO_5021246208" description="Secreted protein" evidence="1">
    <location>
        <begin position="27"/>
        <end position="73"/>
    </location>
</feature>
<protein>
    <recommendedName>
        <fullName evidence="4">Secreted protein</fullName>
    </recommendedName>
</protein>
<proteinExistence type="predicted"/>
<dbReference type="EMBL" id="CM010721">
    <property type="protein sequence ID" value="RZC69753.1"/>
    <property type="molecule type" value="Genomic_DNA"/>
</dbReference>
<gene>
    <name evidence="2" type="ORF">C5167_032881</name>
</gene>
<name>A0A4Y7K8U1_PAPSO</name>
<evidence type="ECO:0000256" key="1">
    <source>
        <dbReference type="SAM" id="SignalP"/>
    </source>
</evidence>
<keyword evidence="1" id="KW-0732">Signal</keyword>
<feature type="signal peptide" evidence="1">
    <location>
        <begin position="1"/>
        <end position="26"/>
    </location>
</feature>
<keyword evidence="3" id="KW-1185">Reference proteome</keyword>